<name>A0A2S1RCT7_9ACTN</name>
<evidence type="ECO:0008006" key="5">
    <source>
        <dbReference type="Google" id="ProtNLM"/>
    </source>
</evidence>
<evidence type="ECO:0000313" key="4">
    <source>
        <dbReference type="Proteomes" id="UP000244928"/>
    </source>
</evidence>
<dbReference type="KEGG" id="dlu:A6035_17065"/>
<keyword evidence="2" id="KW-0812">Transmembrane</keyword>
<keyword evidence="2" id="KW-1133">Transmembrane helix</keyword>
<sequence length="886" mass="87935">MGRPVGRVVRAVVPTALCAALAIGPGWGVGWGAAAARTITPEEASAAGYIPNPAPALARISIDELTPRVLDGAHDPGVAGGGGGAAVGTEAGVPVVTVSGTITNVGDTPLEAVDVRLQRGPRAADAESVREPLVWSEPSFGVRGEFVRVAEAVPPGASVPYRVSMPARAVPGDPGPDLQLTEPGVYPLLVNVNGTPAGGSPARLDDARTLLPVLEAPRPATVPGVDDDEVVDPAPADEPGPAPVPLTVLWPLASSPTRVAAVPGVEGPDPVVMLTDDSLLRELSGSGRLTGLVRAADEAFDGPGGQELRSSTCLAVDPALLGTVSEIAGGRTVVISDDTGPDRAGDSAARGGRARGGGEDDSGAGGTTTRPADPEAVAADATRWLDELRALADGACVVSLPAAQAGLESVAAVGSTDLTRAALDNAGSVERILGVAPVPDVLVPASGTLAPGTAEALAPQGGAAGSAVVAAPSTRTDTGLVPPPGVVGLAGTEAGRALTYSATIGSALAATGDVPENPRYSDPATRYWLTADSPAARLQDARAALLAPVVDAIDAAGDGTGAAGAPGTAAGAVPGGAAGPGDTAAAAQGVLAVPPQVWTVDGESAGSLLESLGAQLAAGRMRALPLAERLTGPMTVPDGSLAPDPTGAVDPGAPDPAGADRRIAAALDAVGTLRSLVDTSDPTSAGAQDHLDPMVTDALRVLSETGRRAGGDGVVPGSGTGEAALARSAARLDRLEETVTASLDRVDLLPPGSVFTMASPNSPLLLVTRNALPFPVRVGVTVTAPEDIRVDPVGVVPIPASGSRTLQVPTQSDAEGGTRHAVTFMLTGPDGRPLSEPVELSVQTGGYPVAQAFALAAAALALVLGGRRYLRYRRGILDPADEGHRP</sequence>
<organism evidence="3 4">
    <name type="scientific">Dietzia lutea</name>
    <dbReference type="NCBI Taxonomy" id="546160"/>
    <lineage>
        <taxon>Bacteria</taxon>
        <taxon>Bacillati</taxon>
        <taxon>Actinomycetota</taxon>
        <taxon>Actinomycetes</taxon>
        <taxon>Mycobacteriales</taxon>
        <taxon>Dietziaceae</taxon>
        <taxon>Dietzia</taxon>
    </lineage>
</organism>
<keyword evidence="4" id="KW-1185">Reference proteome</keyword>
<accession>A0A2S1RCT7</accession>
<dbReference type="AlphaFoldDB" id="A0A2S1RCT7"/>
<feature type="transmembrane region" description="Helical" evidence="2">
    <location>
        <begin position="845"/>
        <end position="864"/>
    </location>
</feature>
<evidence type="ECO:0000313" key="3">
    <source>
        <dbReference type="EMBL" id="AWH94084.1"/>
    </source>
</evidence>
<keyword evidence="2" id="KW-0472">Membrane</keyword>
<dbReference type="EMBL" id="CP015449">
    <property type="protein sequence ID" value="AWH94084.1"/>
    <property type="molecule type" value="Genomic_DNA"/>
</dbReference>
<evidence type="ECO:0000256" key="2">
    <source>
        <dbReference type="SAM" id="Phobius"/>
    </source>
</evidence>
<feature type="region of interest" description="Disordered" evidence="1">
    <location>
        <begin position="332"/>
        <end position="374"/>
    </location>
</feature>
<gene>
    <name evidence="3" type="ORF">A6035_17065</name>
</gene>
<reference evidence="3 4" key="1">
    <citation type="submission" date="2016-04" db="EMBL/GenBank/DDBJ databases">
        <title>Complete genome sequence of Dietzia lutea YIM 80766T, a strain isolated from desert soil in Egypt.</title>
        <authorList>
            <person name="Zhao J."/>
            <person name="Hu B."/>
            <person name="Geng S."/>
            <person name="Nie Y."/>
            <person name="Tang Y."/>
        </authorList>
    </citation>
    <scope>NUCLEOTIDE SEQUENCE [LARGE SCALE GENOMIC DNA]</scope>
    <source>
        <strain evidence="3 4">YIM 80766</strain>
    </source>
</reference>
<protein>
    <recommendedName>
        <fullName evidence="5">Glycoprotein</fullName>
    </recommendedName>
</protein>
<proteinExistence type="predicted"/>
<evidence type="ECO:0000256" key="1">
    <source>
        <dbReference type="SAM" id="MobiDB-lite"/>
    </source>
</evidence>
<dbReference type="Proteomes" id="UP000244928">
    <property type="component" value="Chromosome"/>
</dbReference>